<accession>A0ABD3NJT2</accession>
<dbReference type="SUPFAM" id="SSF48371">
    <property type="entry name" value="ARM repeat"/>
    <property type="match status" value="1"/>
</dbReference>
<feature type="compositionally biased region" description="Gly residues" evidence="3">
    <location>
        <begin position="102"/>
        <end position="114"/>
    </location>
</feature>
<dbReference type="InterPro" id="IPR011989">
    <property type="entry name" value="ARM-like"/>
</dbReference>
<comment type="caution">
    <text evidence="4">The sequence shown here is derived from an EMBL/GenBank/DDBJ whole genome shotgun (WGS) entry which is preliminary data.</text>
</comment>
<dbReference type="InterPro" id="IPR045156">
    <property type="entry name" value="Vac8"/>
</dbReference>
<evidence type="ECO:0000313" key="5">
    <source>
        <dbReference type="Proteomes" id="UP001530315"/>
    </source>
</evidence>
<dbReference type="AlphaFoldDB" id="A0ABD3NJT2"/>
<feature type="compositionally biased region" description="Low complexity" evidence="3">
    <location>
        <begin position="726"/>
        <end position="737"/>
    </location>
</feature>
<dbReference type="PANTHER" id="PTHR47249">
    <property type="entry name" value="VACUOLAR PROTEIN 8"/>
    <property type="match status" value="1"/>
</dbReference>
<evidence type="ECO:0000256" key="1">
    <source>
        <dbReference type="ARBA" id="ARBA00005462"/>
    </source>
</evidence>
<dbReference type="PANTHER" id="PTHR47249:SF1">
    <property type="entry name" value="VACUOLAR PROTEIN 8"/>
    <property type="match status" value="1"/>
</dbReference>
<feature type="region of interest" description="Disordered" evidence="3">
    <location>
        <begin position="1"/>
        <end position="247"/>
    </location>
</feature>
<evidence type="ECO:0008006" key="6">
    <source>
        <dbReference type="Google" id="ProtNLM"/>
    </source>
</evidence>
<dbReference type="InterPro" id="IPR016024">
    <property type="entry name" value="ARM-type_fold"/>
</dbReference>
<feature type="region of interest" description="Disordered" evidence="3">
    <location>
        <begin position="709"/>
        <end position="750"/>
    </location>
</feature>
<keyword evidence="5" id="KW-1185">Reference proteome</keyword>
<protein>
    <recommendedName>
        <fullName evidence="6">Armadillo repeat-containing protein 8</fullName>
    </recommendedName>
</protein>
<feature type="region of interest" description="Disordered" evidence="3">
    <location>
        <begin position="660"/>
        <end position="686"/>
    </location>
</feature>
<comment type="similarity">
    <text evidence="1">Belongs to the beta-catenin family.</text>
</comment>
<feature type="region of interest" description="Disordered" evidence="3">
    <location>
        <begin position="406"/>
        <end position="425"/>
    </location>
</feature>
<sequence length="1048" mass="112374">MSGHAADNADLEAFRRHNHPHSLDLPSFSASTHDSWDVDANDGDTNSQAESSNNSDQGPNMSVNSDGNGIAPPIYSAKSSRYKTAMTTRARQRRLRRMRDTSGGGGGGGGGGVGDPLASPAHGDPCTGGGENSVDDDSRLSSPARELFAGAAPTVPSPGAPGRSGTPPVSARSKSGGRAAVSPLTPSSLPPTPPSIGSRKVVAPYDESPGVYPMKSPTTAGQEREIKWDGGGGGGGRSTTSPHSHSRSMQTSIATQEFLPDWKAVNGGGELSPDEVRDAANFTKIQFLCSGRGGEVEMLSGDECDDAYAEANSVCDDGFRGKLSGGISPAAAGRGIGVGTKEDGERVDDDEEGARQVWQNEVWSDVITPSSVAKNSNEIFQRKVARSLVSMLSADRMIEAGLMAPEISSREEDEASKDVVGDSPDDVYSCYPPSPDGGLSAVRRNFTFEGDYDPSVSRGGEWQGVNQVTRTHLRDDLDDDVKQSMIFQAFRKNMMEPSPQLSDLLSQINRRGGTPIDRAFATRRKNACGALKILSAKEENKMKICWTVGVLPAIASVLSDVRELEEFDDPIAFAANTEARNRVISTLLNISVNKKNRMLIVNTPGVLDSMTQTILHDAGEGRQGCCTVFLYLAKTAEARIMIVKGAGVMDALANVIKVPKDENPKSHPTRKSKIRRRLIENYKMSPGETTIDTMDAEWSRRGRRLCRSLSSKDHSDSDSDSDSDSSHSGSHSSKSGSVSANESTVDESTITSGGVKMVEISFTADTTADTTVTAGEIESSMDIYDADPNRFLHGARLSVFACLLCLVKSQENSYIIARISVLIETLLEVSRRHLSPSHSRAIAVLAHLTRHPKNCHQLVFKYVSLLPVLQDATGSPDKEARRYAFCALQNLSMDKSCRAPIAHSPKVIWSLTQRCKDTTNEEDESRMAAMAALQNLSDEPANLIQFTIVEDCIGTIITVAKGDSARGEQTDLTSFMAKNTLATLSHWFRKIATSGAERARETEIANASMFGPAGPPNRGSSGASPGHSRTFVGLCNATLEPKVYESWS</sequence>
<feature type="compositionally biased region" description="Polar residues" evidence="3">
    <location>
        <begin position="738"/>
        <end position="750"/>
    </location>
</feature>
<dbReference type="Proteomes" id="UP001530315">
    <property type="component" value="Unassembled WGS sequence"/>
</dbReference>
<organism evidence="4 5">
    <name type="scientific">Stephanodiscus triporus</name>
    <dbReference type="NCBI Taxonomy" id="2934178"/>
    <lineage>
        <taxon>Eukaryota</taxon>
        <taxon>Sar</taxon>
        <taxon>Stramenopiles</taxon>
        <taxon>Ochrophyta</taxon>
        <taxon>Bacillariophyta</taxon>
        <taxon>Coscinodiscophyceae</taxon>
        <taxon>Thalassiosirophycidae</taxon>
        <taxon>Stephanodiscales</taxon>
        <taxon>Stephanodiscaceae</taxon>
        <taxon>Stephanodiscus</taxon>
    </lineage>
</organism>
<gene>
    <name evidence="4" type="ORF">ACHAW5_002754</name>
</gene>
<dbReference type="Gene3D" id="1.25.10.10">
    <property type="entry name" value="Leucine-rich Repeat Variant"/>
    <property type="match status" value="2"/>
</dbReference>
<dbReference type="EMBL" id="JALLAZ020001371">
    <property type="protein sequence ID" value="KAL3776102.1"/>
    <property type="molecule type" value="Genomic_DNA"/>
</dbReference>
<reference evidence="4 5" key="1">
    <citation type="submission" date="2024-10" db="EMBL/GenBank/DDBJ databases">
        <title>Updated reference genomes for cyclostephanoid diatoms.</title>
        <authorList>
            <person name="Roberts W.R."/>
            <person name="Alverson A.J."/>
        </authorList>
    </citation>
    <scope>NUCLEOTIDE SEQUENCE [LARGE SCALE GENOMIC DNA]</scope>
    <source>
        <strain evidence="4 5">AJA276-08</strain>
    </source>
</reference>
<name>A0ABD3NJT2_9STRA</name>
<proteinExistence type="inferred from homology"/>
<evidence type="ECO:0000256" key="3">
    <source>
        <dbReference type="SAM" id="MobiDB-lite"/>
    </source>
</evidence>
<keyword evidence="2" id="KW-0677">Repeat</keyword>
<feature type="compositionally biased region" description="Basic residues" evidence="3">
    <location>
        <begin position="667"/>
        <end position="676"/>
    </location>
</feature>
<evidence type="ECO:0000313" key="4">
    <source>
        <dbReference type="EMBL" id="KAL3776102.1"/>
    </source>
</evidence>
<feature type="compositionally biased region" description="Polar residues" evidence="3">
    <location>
        <begin position="43"/>
        <end position="67"/>
    </location>
</feature>
<evidence type="ECO:0000256" key="2">
    <source>
        <dbReference type="ARBA" id="ARBA00022737"/>
    </source>
</evidence>